<dbReference type="AlphaFoldDB" id="A0A8H2QFP5"/>
<protein>
    <submittedName>
        <fullName evidence="5">T9SS type A sorting domain-containing protein</fullName>
    </submittedName>
</protein>
<dbReference type="InterPro" id="IPR011493">
    <property type="entry name" value="GLUG"/>
</dbReference>
<dbReference type="RefSeq" id="WP_148368836.1">
    <property type="nucleotide sequence ID" value="NZ_VSKM01000004.1"/>
</dbReference>
<feature type="signal peptide" evidence="2">
    <location>
        <begin position="1"/>
        <end position="20"/>
    </location>
</feature>
<evidence type="ECO:0000259" key="4">
    <source>
        <dbReference type="Pfam" id="PF18962"/>
    </source>
</evidence>
<feature type="domain" description="Secretion system C-terminal sorting" evidence="4">
    <location>
        <begin position="393"/>
        <end position="460"/>
    </location>
</feature>
<evidence type="ECO:0000256" key="2">
    <source>
        <dbReference type="SAM" id="SignalP"/>
    </source>
</evidence>
<dbReference type="NCBIfam" id="TIGR04183">
    <property type="entry name" value="Por_Secre_tail"/>
    <property type="match status" value="1"/>
</dbReference>
<evidence type="ECO:0000313" key="5">
    <source>
        <dbReference type="EMBL" id="TYB76599.1"/>
    </source>
</evidence>
<name>A0A8H2QFP5_9FLAO</name>
<feature type="domain" description="GLUG" evidence="3">
    <location>
        <begin position="172"/>
        <end position="198"/>
    </location>
</feature>
<dbReference type="InterPro" id="IPR026444">
    <property type="entry name" value="Secre_tail"/>
</dbReference>
<comment type="caution">
    <text evidence="5">The sequence shown here is derived from an EMBL/GenBank/DDBJ whole genome shotgun (WGS) entry which is preliminary data.</text>
</comment>
<dbReference type="EMBL" id="VSKM01000004">
    <property type="protein sequence ID" value="TYB76599.1"/>
    <property type="molecule type" value="Genomic_DNA"/>
</dbReference>
<evidence type="ECO:0000256" key="1">
    <source>
        <dbReference type="ARBA" id="ARBA00022729"/>
    </source>
</evidence>
<accession>A0A8H2QFP5</accession>
<evidence type="ECO:0000259" key="3">
    <source>
        <dbReference type="Pfam" id="PF07581"/>
    </source>
</evidence>
<dbReference type="Proteomes" id="UP000323324">
    <property type="component" value="Unassembled WGS sequence"/>
</dbReference>
<reference evidence="5 6" key="1">
    <citation type="submission" date="2019-08" db="EMBL/GenBank/DDBJ databases">
        <title>Genomes of Antarctic Bizionia species.</title>
        <authorList>
            <person name="Bowman J.P."/>
        </authorList>
    </citation>
    <scope>NUCLEOTIDE SEQUENCE [LARGE SCALE GENOMIC DNA]</scope>
    <source>
        <strain evidence="5 6">HFD</strain>
    </source>
</reference>
<gene>
    <name evidence="5" type="ORF">ES676_04430</name>
</gene>
<evidence type="ECO:0000313" key="6">
    <source>
        <dbReference type="Proteomes" id="UP000323324"/>
    </source>
</evidence>
<dbReference type="Gene3D" id="2.160.20.110">
    <property type="match status" value="1"/>
</dbReference>
<organism evidence="5 6">
    <name type="scientific">Bizionia saleffrena</name>
    <dbReference type="NCBI Taxonomy" id="291189"/>
    <lineage>
        <taxon>Bacteria</taxon>
        <taxon>Pseudomonadati</taxon>
        <taxon>Bacteroidota</taxon>
        <taxon>Flavobacteriia</taxon>
        <taxon>Flavobacteriales</taxon>
        <taxon>Flavobacteriaceae</taxon>
        <taxon>Bizionia</taxon>
    </lineage>
</organism>
<proteinExistence type="predicted"/>
<keyword evidence="1 2" id="KW-0732">Signal</keyword>
<feature type="domain" description="GLUG" evidence="3">
    <location>
        <begin position="201"/>
        <end position="226"/>
    </location>
</feature>
<dbReference type="Pfam" id="PF07581">
    <property type="entry name" value="Glug"/>
    <property type="match status" value="2"/>
</dbReference>
<sequence length="462" mass="48590">MSKLYMSLMLILTLSFGAEAQVYPTTSWSDNTDVTWYDATQNQFTISTEQALAGLSMLVEQGTTFDGKTLNITADIDLDAHLWTPIGTGVDFPFSGTVDGGNFTISNLWINLPNDDFVGLFGQTTGASFLNIIIENSNILAEDTAGTLVGNLSLSSNMDNCHARNISITASSYNIGGLVGGVLSDSHMTKCSITGDVIGVNQVGGLAGTAWNNTTISECYSEGTVSGGFLIGGLVGYCTFAFTPNTQNSINNSYSRSIVSANSGRAGGIYGGSDDTLILNNSYSTGTVTSPEYAGATIGAYGTGSITIGNTYFDLDSSQMTNGVGGYLGNTASPDISGRTTPNMKNSAIVDLLNAGSSNNPWTRDATINDGYPILESLLSVDQNTVTVSETVVYPTVFTDRITVSSTAQLKSFSMYSITGALVLEGDLSQNNTIQPQTLSAGVYILNITTDKGMITKKVIKQ</sequence>
<keyword evidence="6" id="KW-1185">Reference proteome</keyword>
<feature type="chain" id="PRO_5034438808" evidence="2">
    <location>
        <begin position="21"/>
        <end position="462"/>
    </location>
</feature>
<dbReference type="Pfam" id="PF18962">
    <property type="entry name" value="Por_Secre_tail"/>
    <property type="match status" value="1"/>
</dbReference>